<dbReference type="PROSITE" id="PS51257">
    <property type="entry name" value="PROKAR_LIPOPROTEIN"/>
    <property type="match status" value="1"/>
</dbReference>
<dbReference type="AlphaFoldDB" id="A0A7X2XWZ5"/>
<dbReference type="Proteomes" id="UP000466388">
    <property type="component" value="Unassembled WGS sequence"/>
</dbReference>
<evidence type="ECO:0000259" key="8">
    <source>
        <dbReference type="Pfam" id="PF00496"/>
    </source>
</evidence>
<evidence type="ECO:0000256" key="6">
    <source>
        <dbReference type="SAM" id="MobiDB-lite"/>
    </source>
</evidence>
<comment type="subcellular location">
    <subcellularLocation>
        <location evidence="1">Cell envelope</location>
    </subcellularLocation>
</comment>
<dbReference type="Gene3D" id="3.90.76.10">
    <property type="entry name" value="Dipeptide-binding Protein, Domain 1"/>
    <property type="match status" value="1"/>
</dbReference>
<evidence type="ECO:0000256" key="1">
    <source>
        <dbReference type="ARBA" id="ARBA00004196"/>
    </source>
</evidence>
<dbReference type="PIRSF" id="PIRSF002741">
    <property type="entry name" value="MppA"/>
    <property type="match status" value="1"/>
</dbReference>
<accession>A0A7X2XWZ5</accession>
<keyword evidence="3" id="KW-0813">Transport</keyword>
<evidence type="ECO:0000256" key="2">
    <source>
        <dbReference type="ARBA" id="ARBA00005695"/>
    </source>
</evidence>
<feature type="chain" id="PRO_5038503863" evidence="7">
    <location>
        <begin position="21"/>
        <end position="538"/>
    </location>
</feature>
<dbReference type="GO" id="GO:0043190">
    <property type="term" value="C:ATP-binding cassette (ABC) transporter complex"/>
    <property type="evidence" value="ECO:0007669"/>
    <property type="project" value="InterPro"/>
</dbReference>
<dbReference type="PANTHER" id="PTHR30290">
    <property type="entry name" value="PERIPLASMIC BINDING COMPONENT OF ABC TRANSPORTER"/>
    <property type="match status" value="1"/>
</dbReference>
<dbReference type="Pfam" id="PF00496">
    <property type="entry name" value="SBP_bac_5"/>
    <property type="match status" value="1"/>
</dbReference>
<dbReference type="GO" id="GO:1904680">
    <property type="term" value="F:peptide transmembrane transporter activity"/>
    <property type="evidence" value="ECO:0007669"/>
    <property type="project" value="TreeGrafter"/>
</dbReference>
<evidence type="ECO:0000256" key="5">
    <source>
        <dbReference type="ARBA" id="ARBA00022856"/>
    </source>
</evidence>
<keyword evidence="5" id="KW-0571">Peptide transport</keyword>
<dbReference type="Gene3D" id="3.40.190.10">
    <property type="entry name" value="Periplasmic binding protein-like II"/>
    <property type="match status" value="1"/>
</dbReference>
<dbReference type="CDD" id="cd08504">
    <property type="entry name" value="PBP2_OppA"/>
    <property type="match status" value="1"/>
</dbReference>
<dbReference type="InterPro" id="IPR030678">
    <property type="entry name" value="Peptide/Ni-bd"/>
</dbReference>
<evidence type="ECO:0000256" key="4">
    <source>
        <dbReference type="ARBA" id="ARBA00022729"/>
    </source>
</evidence>
<dbReference type="RefSeq" id="WP_155432392.1">
    <property type="nucleotide sequence ID" value="NZ_WNJO01000017.1"/>
</dbReference>
<comment type="similarity">
    <text evidence="2">Belongs to the bacterial solute-binding protein 5 family.</text>
</comment>
<dbReference type="GO" id="GO:0015833">
    <property type="term" value="P:peptide transport"/>
    <property type="evidence" value="ECO:0007669"/>
    <property type="project" value="UniProtKB-KW"/>
</dbReference>
<protein>
    <submittedName>
        <fullName evidence="9">Peptide ABC transporter substrate-binding protein</fullName>
    </submittedName>
</protein>
<keyword evidence="4 7" id="KW-0732">Signal</keyword>
<feature type="region of interest" description="Disordered" evidence="6">
    <location>
        <begin position="26"/>
        <end position="54"/>
    </location>
</feature>
<evidence type="ECO:0000256" key="7">
    <source>
        <dbReference type="SAM" id="SignalP"/>
    </source>
</evidence>
<evidence type="ECO:0000313" key="9">
    <source>
        <dbReference type="EMBL" id="MTV83133.1"/>
    </source>
</evidence>
<dbReference type="EMBL" id="WNJO01000017">
    <property type="protein sequence ID" value="MTV83133.1"/>
    <property type="molecule type" value="Genomic_DNA"/>
</dbReference>
<organism evidence="9 10">
    <name type="scientific">Secundilactobacillus folii</name>
    <dbReference type="NCBI Taxonomy" id="2678357"/>
    <lineage>
        <taxon>Bacteria</taxon>
        <taxon>Bacillati</taxon>
        <taxon>Bacillota</taxon>
        <taxon>Bacilli</taxon>
        <taxon>Lactobacillales</taxon>
        <taxon>Lactobacillaceae</taxon>
        <taxon>Secundilactobacillus</taxon>
    </lineage>
</organism>
<evidence type="ECO:0000313" key="10">
    <source>
        <dbReference type="Proteomes" id="UP000466388"/>
    </source>
</evidence>
<dbReference type="FunFam" id="3.90.76.10:FF:000001">
    <property type="entry name" value="Oligopeptide ABC transporter substrate-binding protein"/>
    <property type="match status" value="1"/>
</dbReference>
<proteinExistence type="inferred from homology"/>
<reference evidence="9 10" key="1">
    <citation type="submission" date="2019-11" db="EMBL/GenBank/DDBJ databases">
        <title>Lactobacillus sp. nov. CRM56-3, isolated from fermented tea leaves.</title>
        <authorList>
            <person name="Phuengjayaem S."/>
            <person name="Tanasupawat S."/>
        </authorList>
    </citation>
    <scope>NUCLEOTIDE SEQUENCE [LARGE SCALE GENOMIC DNA]</scope>
    <source>
        <strain evidence="9 10">CRM56-3</strain>
    </source>
</reference>
<dbReference type="InterPro" id="IPR000914">
    <property type="entry name" value="SBP_5_dom"/>
</dbReference>
<keyword evidence="10" id="KW-1185">Reference proteome</keyword>
<sequence length="538" mass="59924">MRISKTLGIGVAVVTLLTLAACGKSSTSNKNRALNTTAQQNVETVDPNRATDVGSDEAITETLEGLYKQNNNGKIVPSIATKVVQPTDNGKVYTFNLRKDAKWNDGTQVTAQDFVASFQRQVNPKTKSQRVSHLKDFAGFQKVSTGKAPVSDLGVKALSKYKVRITLSHAVPYFNDLLATELYPINRKDVQKWGAKYGEDSQHAASDGAYQIKNWNSSKDTWNLDANKNYYNADKVHIKKVNFQVVKTPQTGLRLFQSKKLDETQLSGSMVASAKKQFKNELVISKFGEMAFIPWNNYKKTTRNLDLRRAVSYSINRDVLAKNVLKDGSTAAQSVVPVGEVKGSNGKDFNNGISNKLSYNPTKAKYYFKKAQQELGTKKISVQFLTADTDAYKAVGEYIQGQAQKELPGLTITLRSIPLEQEVADFSNHNFQAGTLGWSTDYPDPIDYLNLASPEGDIDFTNWKNAKYQALLNKINDTANQKPAERVKLQQQAAEMLNNLQGVTPLYQYASVHLRSKDLKGLNYPLVGYAKYEYASWK</sequence>
<feature type="compositionally biased region" description="Polar residues" evidence="6">
    <location>
        <begin position="26"/>
        <end position="43"/>
    </location>
</feature>
<feature type="domain" description="Solute-binding protein family 5" evidence="8">
    <location>
        <begin position="74"/>
        <end position="453"/>
    </location>
</feature>
<evidence type="ECO:0000256" key="3">
    <source>
        <dbReference type="ARBA" id="ARBA00022448"/>
    </source>
</evidence>
<dbReference type="GO" id="GO:0030313">
    <property type="term" value="C:cell envelope"/>
    <property type="evidence" value="ECO:0007669"/>
    <property type="project" value="UniProtKB-SubCell"/>
</dbReference>
<dbReference type="GO" id="GO:0042597">
    <property type="term" value="C:periplasmic space"/>
    <property type="evidence" value="ECO:0007669"/>
    <property type="project" value="UniProtKB-ARBA"/>
</dbReference>
<dbReference type="InterPro" id="IPR039424">
    <property type="entry name" value="SBP_5"/>
</dbReference>
<comment type="caution">
    <text evidence="9">The sequence shown here is derived from an EMBL/GenBank/DDBJ whole genome shotgun (WGS) entry which is preliminary data.</text>
</comment>
<keyword evidence="5" id="KW-0653">Protein transport</keyword>
<dbReference type="Gene3D" id="3.10.105.10">
    <property type="entry name" value="Dipeptide-binding Protein, Domain 3"/>
    <property type="match status" value="1"/>
</dbReference>
<dbReference type="PANTHER" id="PTHR30290:SF10">
    <property type="entry name" value="PERIPLASMIC OLIGOPEPTIDE-BINDING PROTEIN-RELATED"/>
    <property type="match status" value="1"/>
</dbReference>
<feature type="signal peptide" evidence="7">
    <location>
        <begin position="1"/>
        <end position="20"/>
    </location>
</feature>
<dbReference type="SUPFAM" id="SSF53850">
    <property type="entry name" value="Periplasmic binding protein-like II"/>
    <property type="match status" value="1"/>
</dbReference>
<gene>
    <name evidence="9" type="ORF">GM612_10945</name>
</gene>
<name>A0A7X2XWZ5_9LACO</name>